<keyword evidence="1 6" id="KW-0723">Serine/threonine-protein kinase</keyword>
<dbReference type="InterPro" id="IPR011009">
    <property type="entry name" value="Kinase-like_dom_sf"/>
</dbReference>
<evidence type="ECO:0000313" key="9">
    <source>
        <dbReference type="Proteomes" id="UP001057375"/>
    </source>
</evidence>
<sequence length="299" mass="34921">MSENILNPPVVPKPRIKSKIPSASLSKPVKRRHCLDDFEIGTYISKGKYGKVYLALQKEHKVLVALKVLSKRQLEKEKVWHQVGREIDIQSHLAHEHILGLYGCFEDERRIYLILEYAGGGELYKKLTDQKKFPEAECSKYIRQISHAMIHMHSKHVIHRDIKAENILLDRYGDVKIADFGWSVHEPALGKKRRATMCGTLDYLPPEMVRRHEYDEKVDIWSVGVLLYEFLTGNTPFFDEEASGTYKRILRCKIAKFPDHVSPEALDLVQKMLKIDPTQRITFKEVLKHKFIKQYEKRE</sequence>
<dbReference type="PANTHER" id="PTHR24350">
    <property type="entry name" value="SERINE/THREONINE-PROTEIN KINASE IAL-RELATED"/>
    <property type="match status" value="1"/>
</dbReference>
<keyword evidence="9" id="KW-1185">Reference proteome</keyword>
<reference evidence="8" key="1">
    <citation type="submission" date="2022-03" db="EMBL/GenBank/DDBJ databases">
        <title>Draft genome sequence of Aduncisulcus paluster, a free-living microaerophilic Fornicata.</title>
        <authorList>
            <person name="Yuyama I."/>
            <person name="Kume K."/>
            <person name="Tamura T."/>
            <person name="Inagaki Y."/>
            <person name="Hashimoto T."/>
        </authorList>
    </citation>
    <scope>NUCLEOTIDE SEQUENCE</scope>
    <source>
        <strain evidence="8">NY0171</strain>
    </source>
</reference>
<name>A0ABQ5JVU4_9EUKA</name>
<dbReference type="Gene3D" id="1.10.510.10">
    <property type="entry name" value="Transferase(Phosphotransferase) domain 1"/>
    <property type="match status" value="1"/>
</dbReference>
<gene>
    <name evidence="8" type="ORF">ADUPG1_010843</name>
</gene>
<dbReference type="SMART" id="SM00220">
    <property type="entry name" value="S_TKc"/>
    <property type="match status" value="1"/>
</dbReference>
<protein>
    <recommendedName>
        <fullName evidence="6">Aurora kinase</fullName>
        <ecNumber evidence="6">2.7.11.1</ecNumber>
    </recommendedName>
</protein>
<dbReference type="CDD" id="cd14007">
    <property type="entry name" value="STKc_Aurora"/>
    <property type="match status" value="1"/>
</dbReference>
<feature type="domain" description="Protein kinase" evidence="7">
    <location>
        <begin position="38"/>
        <end position="292"/>
    </location>
</feature>
<dbReference type="GO" id="GO:0016301">
    <property type="term" value="F:kinase activity"/>
    <property type="evidence" value="ECO:0007669"/>
    <property type="project" value="UniProtKB-KW"/>
</dbReference>
<dbReference type="SUPFAM" id="SSF56112">
    <property type="entry name" value="Protein kinase-like (PK-like)"/>
    <property type="match status" value="1"/>
</dbReference>
<dbReference type="PROSITE" id="PS00108">
    <property type="entry name" value="PROTEIN_KINASE_ST"/>
    <property type="match status" value="1"/>
</dbReference>
<dbReference type="EC" id="2.7.11.1" evidence="6"/>
<keyword evidence="5 6" id="KW-0067">ATP-binding</keyword>
<evidence type="ECO:0000256" key="3">
    <source>
        <dbReference type="ARBA" id="ARBA00022741"/>
    </source>
</evidence>
<keyword evidence="2 6" id="KW-0808">Transferase</keyword>
<evidence type="ECO:0000256" key="5">
    <source>
        <dbReference type="ARBA" id="ARBA00022840"/>
    </source>
</evidence>
<keyword evidence="4 6" id="KW-0418">Kinase</keyword>
<dbReference type="Pfam" id="PF00069">
    <property type="entry name" value="Pkinase"/>
    <property type="match status" value="1"/>
</dbReference>
<keyword evidence="3 6" id="KW-0547">Nucleotide-binding</keyword>
<dbReference type="InterPro" id="IPR000719">
    <property type="entry name" value="Prot_kinase_dom"/>
</dbReference>
<dbReference type="InterPro" id="IPR030616">
    <property type="entry name" value="Aur-like"/>
</dbReference>
<dbReference type="PROSITE" id="PS50011">
    <property type="entry name" value="PROTEIN_KINASE_DOM"/>
    <property type="match status" value="1"/>
</dbReference>
<organism evidence="8 9">
    <name type="scientific">Aduncisulcus paluster</name>
    <dbReference type="NCBI Taxonomy" id="2918883"/>
    <lineage>
        <taxon>Eukaryota</taxon>
        <taxon>Metamonada</taxon>
        <taxon>Carpediemonas-like organisms</taxon>
        <taxon>Aduncisulcus</taxon>
    </lineage>
</organism>
<evidence type="ECO:0000259" key="7">
    <source>
        <dbReference type="PROSITE" id="PS50011"/>
    </source>
</evidence>
<evidence type="ECO:0000256" key="1">
    <source>
        <dbReference type="ARBA" id="ARBA00022527"/>
    </source>
</evidence>
<comment type="caution">
    <text evidence="8">The sequence shown here is derived from an EMBL/GenBank/DDBJ whole genome shotgun (WGS) entry which is preliminary data.</text>
</comment>
<evidence type="ECO:0000256" key="6">
    <source>
        <dbReference type="RuleBase" id="RU367134"/>
    </source>
</evidence>
<dbReference type="Proteomes" id="UP001057375">
    <property type="component" value="Unassembled WGS sequence"/>
</dbReference>
<accession>A0ABQ5JVU4</accession>
<evidence type="ECO:0000313" key="8">
    <source>
        <dbReference type="EMBL" id="GKT16058.1"/>
    </source>
</evidence>
<proteinExistence type="inferred from homology"/>
<evidence type="ECO:0000256" key="4">
    <source>
        <dbReference type="ARBA" id="ARBA00022777"/>
    </source>
</evidence>
<comment type="catalytic activity">
    <reaction evidence="6">
        <text>L-seryl-[protein] + ATP = O-phospho-L-seryl-[protein] + ADP + H(+)</text>
        <dbReference type="Rhea" id="RHEA:17989"/>
        <dbReference type="Rhea" id="RHEA-COMP:9863"/>
        <dbReference type="Rhea" id="RHEA-COMP:11604"/>
        <dbReference type="ChEBI" id="CHEBI:15378"/>
        <dbReference type="ChEBI" id="CHEBI:29999"/>
        <dbReference type="ChEBI" id="CHEBI:30616"/>
        <dbReference type="ChEBI" id="CHEBI:83421"/>
        <dbReference type="ChEBI" id="CHEBI:456216"/>
        <dbReference type="EC" id="2.7.11.1"/>
    </reaction>
</comment>
<dbReference type="EMBL" id="BQXS01011725">
    <property type="protein sequence ID" value="GKT16058.1"/>
    <property type="molecule type" value="Genomic_DNA"/>
</dbReference>
<comment type="similarity">
    <text evidence="6">Belongs to the protein kinase superfamily. Ser/Thr protein kinase family. Aurora subfamily.</text>
</comment>
<evidence type="ECO:0000256" key="2">
    <source>
        <dbReference type="ARBA" id="ARBA00022679"/>
    </source>
</evidence>
<dbReference type="PIRSF" id="PIRSF000654">
    <property type="entry name" value="Integrin-linked_kinase"/>
    <property type="match status" value="1"/>
</dbReference>
<dbReference type="InterPro" id="IPR008271">
    <property type="entry name" value="Ser/Thr_kinase_AS"/>
</dbReference>
<comment type="catalytic activity">
    <reaction evidence="6">
        <text>L-threonyl-[protein] + ATP = O-phospho-L-threonyl-[protein] + ADP + H(+)</text>
        <dbReference type="Rhea" id="RHEA:46608"/>
        <dbReference type="Rhea" id="RHEA-COMP:11060"/>
        <dbReference type="Rhea" id="RHEA-COMP:11605"/>
        <dbReference type="ChEBI" id="CHEBI:15378"/>
        <dbReference type="ChEBI" id="CHEBI:30013"/>
        <dbReference type="ChEBI" id="CHEBI:30616"/>
        <dbReference type="ChEBI" id="CHEBI:61977"/>
        <dbReference type="ChEBI" id="CHEBI:456216"/>
        <dbReference type="EC" id="2.7.11.1"/>
    </reaction>
</comment>